<keyword evidence="3" id="KW-1185">Reference proteome</keyword>
<gene>
    <name evidence="2" type="ORF">E2C01_062576</name>
</gene>
<evidence type="ECO:0000256" key="1">
    <source>
        <dbReference type="SAM" id="MobiDB-lite"/>
    </source>
</evidence>
<organism evidence="2 3">
    <name type="scientific">Portunus trituberculatus</name>
    <name type="common">Swimming crab</name>
    <name type="synonym">Neptunus trituberculatus</name>
    <dbReference type="NCBI Taxonomy" id="210409"/>
    <lineage>
        <taxon>Eukaryota</taxon>
        <taxon>Metazoa</taxon>
        <taxon>Ecdysozoa</taxon>
        <taxon>Arthropoda</taxon>
        <taxon>Crustacea</taxon>
        <taxon>Multicrustacea</taxon>
        <taxon>Malacostraca</taxon>
        <taxon>Eumalacostraca</taxon>
        <taxon>Eucarida</taxon>
        <taxon>Decapoda</taxon>
        <taxon>Pleocyemata</taxon>
        <taxon>Brachyura</taxon>
        <taxon>Eubrachyura</taxon>
        <taxon>Portunoidea</taxon>
        <taxon>Portunidae</taxon>
        <taxon>Portuninae</taxon>
        <taxon>Portunus</taxon>
    </lineage>
</organism>
<protein>
    <submittedName>
        <fullName evidence="2">Uncharacterized protein</fullName>
    </submittedName>
</protein>
<reference evidence="2 3" key="1">
    <citation type="submission" date="2019-05" db="EMBL/GenBank/DDBJ databases">
        <title>Another draft genome of Portunus trituberculatus and its Hox gene families provides insights of decapod evolution.</title>
        <authorList>
            <person name="Jeong J.-H."/>
            <person name="Song I."/>
            <person name="Kim S."/>
            <person name="Choi T."/>
            <person name="Kim D."/>
            <person name="Ryu S."/>
            <person name="Kim W."/>
        </authorList>
    </citation>
    <scope>NUCLEOTIDE SEQUENCE [LARGE SCALE GENOMIC DNA]</scope>
    <source>
        <tissue evidence="2">Muscle</tissue>
    </source>
</reference>
<feature type="compositionally biased region" description="Basic residues" evidence="1">
    <location>
        <begin position="19"/>
        <end position="30"/>
    </location>
</feature>
<name>A0A5B7HEE4_PORTR</name>
<dbReference type="AlphaFoldDB" id="A0A5B7HEE4"/>
<comment type="caution">
    <text evidence="2">The sequence shown here is derived from an EMBL/GenBank/DDBJ whole genome shotgun (WGS) entry which is preliminary data.</text>
</comment>
<sequence>MERYEVQTPSSPGIFVEHGRRHSTRVQPHNKGRDGERRATKEWSELRKAKRVNKVKEGTGRVRCSMGDG</sequence>
<feature type="region of interest" description="Disordered" evidence="1">
    <location>
        <begin position="1"/>
        <end position="41"/>
    </location>
</feature>
<evidence type="ECO:0000313" key="2">
    <source>
        <dbReference type="EMBL" id="MPC68376.1"/>
    </source>
</evidence>
<evidence type="ECO:0000313" key="3">
    <source>
        <dbReference type="Proteomes" id="UP000324222"/>
    </source>
</evidence>
<proteinExistence type="predicted"/>
<dbReference type="Proteomes" id="UP000324222">
    <property type="component" value="Unassembled WGS sequence"/>
</dbReference>
<accession>A0A5B7HEE4</accession>
<feature type="compositionally biased region" description="Basic and acidic residues" evidence="1">
    <location>
        <begin position="31"/>
        <end position="41"/>
    </location>
</feature>
<dbReference type="EMBL" id="VSRR010027732">
    <property type="protein sequence ID" value="MPC68376.1"/>
    <property type="molecule type" value="Genomic_DNA"/>
</dbReference>